<organism evidence="1 2">
    <name type="scientific">Deinococcus arenicola</name>
    <dbReference type="NCBI Taxonomy" id="2994950"/>
    <lineage>
        <taxon>Bacteria</taxon>
        <taxon>Thermotogati</taxon>
        <taxon>Deinococcota</taxon>
        <taxon>Deinococci</taxon>
        <taxon>Deinococcales</taxon>
        <taxon>Deinococcaceae</taxon>
        <taxon>Deinococcus</taxon>
    </lineage>
</organism>
<evidence type="ECO:0000313" key="1">
    <source>
        <dbReference type="EMBL" id="MDV6375612.1"/>
    </source>
</evidence>
<evidence type="ECO:0000313" key="2">
    <source>
        <dbReference type="Proteomes" id="UP001276150"/>
    </source>
</evidence>
<keyword evidence="2" id="KW-1185">Reference proteome</keyword>
<comment type="caution">
    <text evidence="1">The sequence shown here is derived from an EMBL/GenBank/DDBJ whole genome shotgun (WGS) entry which is preliminary data.</text>
</comment>
<reference evidence="1 2" key="1">
    <citation type="submission" date="2022-11" db="EMBL/GenBank/DDBJ databases">
        <title>Deinococcus ZS9-10, Low Temperature and Draught-tolerating, UV-resistant Bacteria from Continental Antarctica.</title>
        <authorList>
            <person name="Cheng L."/>
        </authorList>
    </citation>
    <scope>NUCLEOTIDE SEQUENCE [LARGE SCALE GENOMIC DNA]</scope>
    <source>
        <strain evidence="1 2">ZS9-10</strain>
    </source>
</reference>
<accession>A0ABU4DT51</accession>
<proteinExistence type="predicted"/>
<protein>
    <recommendedName>
        <fullName evidence="3">Nucleotidyltransferase</fullName>
    </recommendedName>
</protein>
<sequence length="176" mass="20322">MTYTSINEAFSDFMRYEVNLDSGQSDRAKSSQNWMIEQLEAMNARDSSFPSFVHDYTLKYGSFKRKTKHRELDDIDTLFVIPAHGIMYSPTYNRENEYRLEVPTTHSLYRYTEGGTGYLSSRKIINKIIKGVESVSQYQKADIKRNGSAAVMKLSSYPWAFDIVPSFSDYPSKLLT</sequence>
<dbReference type="EMBL" id="JAPMIV010000031">
    <property type="protein sequence ID" value="MDV6375612.1"/>
    <property type="molecule type" value="Genomic_DNA"/>
</dbReference>
<evidence type="ECO:0008006" key="3">
    <source>
        <dbReference type="Google" id="ProtNLM"/>
    </source>
</evidence>
<name>A0ABU4DT51_9DEIO</name>
<gene>
    <name evidence="1" type="ORF">ORD21_13510</name>
</gene>
<dbReference type="Gene3D" id="3.30.460.90">
    <property type="match status" value="1"/>
</dbReference>
<dbReference type="Proteomes" id="UP001276150">
    <property type="component" value="Unassembled WGS sequence"/>
</dbReference>
<dbReference type="RefSeq" id="WP_317640956.1">
    <property type="nucleotide sequence ID" value="NZ_JAPMIV010000031.1"/>
</dbReference>